<keyword evidence="3" id="KW-1185">Reference proteome</keyword>
<dbReference type="EMBL" id="BANC01000053">
    <property type="protein sequence ID" value="GAN80594.1"/>
    <property type="molecule type" value="Genomic_DNA"/>
</dbReference>
<name>A0A0D6PID9_9PROT</name>
<evidence type="ECO:0000313" key="3">
    <source>
        <dbReference type="Proteomes" id="UP000032668"/>
    </source>
</evidence>
<gene>
    <name evidence="2" type="ORF">Aam_054_015</name>
</gene>
<comment type="caution">
    <text evidence="2">The sequence shown here is derived from an EMBL/GenBank/DDBJ whole genome shotgun (WGS) entry which is preliminary data.</text>
</comment>
<proteinExistence type="predicted"/>
<evidence type="ECO:0000313" key="2">
    <source>
        <dbReference type="EMBL" id="GAN80594.1"/>
    </source>
</evidence>
<dbReference type="Proteomes" id="UP000032668">
    <property type="component" value="Unassembled WGS sequence"/>
</dbReference>
<feature type="region of interest" description="Disordered" evidence="1">
    <location>
        <begin position="45"/>
        <end position="74"/>
    </location>
</feature>
<organism evidence="2 3">
    <name type="scientific">Acidocella aminolytica 101 = DSM 11237</name>
    <dbReference type="NCBI Taxonomy" id="1120923"/>
    <lineage>
        <taxon>Bacteria</taxon>
        <taxon>Pseudomonadati</taxon>
        <taxon>Pseudomonadota</taxon>
        <taxon>Alphaproteobacteria</taxon>
        <taxon>Acetobacterales</taxon>
        <taxon>Acidocellaceae</taxon>
        <taxon>Acidocella</taxon>
    </lineage>
</organism>
<dbReference type="RefSeq" id="WP_048879000.1">
    <property type="nucleotide sequence ID" value="NZ_BANC01000053.1"/>
</dbReference>
<sequence>MSEIDADLDRAAAAYWLSVASKSGPEKNAALSRAASLLRDARAEARIPDSARQPTLNDLDAPPMDVAHRRRLTP</sequence>
<dbReference type="AlphaFoldDB" id="A0A0D6PID9"/>
<dbReference type="STRING" id="1120923.SAMN02746095_02523"/>
<protein>
    <submittedName>
        <fullName evidence="2">Uncharacterized protein</fullName>
    </submittedName>
</protein>
<evidence type="ECO:0000256" key="1">
    <source>
        <dbReference type="SAM" id="MobiDB-lite"/>
    </source>
</evidence>
<accession>A0A0D6PID9</accession>
<reference evidence="2 3" key="1">
    <citation type="submission" date="2012-11" db="EMBL/GenBank/DDBJ databases">
        <title>Whole genome sequence of Acidocella aminolytica 101 = DSM 11237.</title>
        <authorList>
            <person name="Azuma Y."/>
            <person name="Higashiura N."/>
            <person name="Hirakawa H."/>
            <person name="Matsushita K."/>
        </authorList>
    </citation>
    <scope>NUCLEOTIDE SEQUENCE [LARGE SCALE GENOMIC DNA]</scope>
    <source>
        <strain evidence="3">101 / DSM 11237</strain>
    </source>
</reference>